<dbReference type="Proteomes" id="UP000515292">
    <property type="component" value="Chromosome"/>
</dbReference>
<dbReference type="KEGG" id="sand:H3309_09105"/>
<evidence type="ECO:0000313" key="1">
    <source>
        <dbReference type="EMBL" id="QMW21581.1"/>
    </source>
</evidence>
<reference evidence="1 2" key="1">
    <citation type="submission" date="2020-07" db="EMBL/GenBank/DDBJ databases">
        <title>Complete genome sequence for Sandaracinobacter sp. M6.</title>
        <authorList>
            <person name="Tang Y."/>
            <person name="Liu Q."/>
            <person name="Guo Z."/>
            <person name="Lei P."/>
            <person name="Huang B."/>
        </authorList>
    </citation>
    <scope>NUCLEOTIDE SEQUENCE [LARGE SCALE GENOMIC DNA]</scope>
    <source>
        <strain evidence="1 2">M6</strain>
    </source>
</reference>
<accession>A0A7G5IDY9</accession>
<dbReference type="SUPFAM" id="SSF55961">
    <property type="entry name" value="Bet v1-like"/>
    <property type="match status" value="1"/>
</dbReference>
<protein>
    <submittedName>
        <fullName evidence="1">SRPBCC family protein</fullName>
    </submittedName>
</protein>
<keyword evidence="2" id="KW-1185">Reference proteome</keyword>
<dbReference type="InterPro" id="IPR019587">
    <property type="entry name" value="Polyketide_cyclase/dehydratase"/>
</dbReference>
<dbReference type="RefSeq" id="WP_182294430.1">
    <property type="nucleotide sequence ID" value="NZ_CP059851.1"/>
</dbReference>
<name>A0A7G5IDY9_9SPHN</name>
<gene>
    <name evidence="1" type="ORF">H3309_09105</name>
</gene>
<dbReference type="AlphaFoldDB" id="A0A7G5IDY9"/>
<dbReference type="InterPro" id="IPR023393">
    <property type="entry name" value="START-like_dom_sf"/>
</dbReference>
<evidence type="ECO:0000313" key="2">
    <source>
        <dbReference type="Proteomes" id="UP000515292"/>
    </source>
</evidence>
<proteinExistence type="predicted"/>
<dbReference type="EMBL" id="CP059851">
    <property type="protein sequence ID" value="QMW21581.1"/>
    <property type="molecule type" value="Genomic_DNA"/>
</dbReference>
<dbReference type="Gene3D" id="3.30.530.20">
    <property type="match status" value="1"/>
</dbReference>
<dbReference type="Pfam" id="PF10604">
    <property type="entry name" value="Polyketide_cyc2"/>
    <property type="match status" value="1"/>
</dbReference>
<organism evidence="1 2">
    <name type="scientific">Sandaracinobacteroides saxicola</name>
    <dbReference type="NCBI Taxonomy" id="2759707"/>
    <lineage>
        <taxon>Bacteria</taxon>
        <taxon>Pseudomonadati</taxon>
        <taxon>Pseudomonadota</taxon>
        <taxon>Alphaproteobacteria</taxon>
        <taxon>Sphingomonadales</taxon>
        <taxon>Sphingosinicellaceae</taxon>
        <taxon>Sandaracinobacteroides</taxon>
    </lineage>
</organism>
<sequence>MIRKVLFALAGLAVLVPSGLYFWGLALPATSRAERDMRFAASPAQVHARISDVVGQSAWRSDVGRVEISGDGRRWREFPVAGGAMDFHLVESRPAERFAIAYTSSLGFEGRWRAELAPSGNGTRGHFVEEVAIPSPMMRGLARLASPPGQHLDLYLHDLRRVSGP</sequence>